<comment type="caution">
    <text evidence="3">The sequence shown here is derived from an EMBL/GenBank/DDBJ whole genome shotgun (WGS) entry which is preliminary data.</text>
</comment>
<feature type="region of interest" description="Disordered" evidence="1">
    <location>
        <begin position="166"/>
        <end position="194"/>
    </location>
</feature>
<feature type="compositionally biased region" description="Basic and acidic residues" evidence="1">
    <location>
        <begin position="252"/>
        <end position="261"/>
    </location>
</feature>
<dbReference type="AlphaFoldDB" id="A0A2J8AG34"/>
<dbReference type="Pfam" id="PF04194">
    <property type="entry name" value="PDCD2_C"/>
    <property type="match status" value="1"/>
</dbReference>
<name>A0A2J8AG34_9CHLO</name>
<dbReference type="PANTHER" id="PTHR47762:SF2">
    <property type="entry name" value="OS04G0640800 PROTEIN"/>
    <property type="match status" value="1"/>
</dbReference>
<proteinExistence type="predicted"/>
<dbReference type="EMBL" id="PGGS01000029">
    <property type="protein sequence ID" value="PNH11466.1"/>
    <property type="molecule type" value="Genomic_DNA"/>
</dbReference>
<dbReference type="PANTHER" id="PTHR47762">
    <property type="entry name" value="OSJNBB0079B02.4 PROTEIN"/>
    <property type="match status" value="1"/>
</dbReference>
<sequence length="598" mass="59888">MAPGREAPVLLGIAGDCLTADEPRSHYLTKVGGAPWVPQDASYGAAGPLCEDGGWRASTLCGACGRPMSLVMQAYAPLAAKPPPQGPAHAPCQERVLLVLGCAHPGCGTAPGSWRAFRWQLSRSTGAPEPASGAPAPAPAGSTAAGAAVGAAAAATGGVDAPAVAPLGGGQADGDDPFAGGFEPDSFACGVEPDPFAGGFDAAADPFGASGSGAGGELGGKGPGGGGGLELDFSDLGAVLEECAAKQAQQAQHDRGSERRSAPQQQAAEPVPSVELPLRGPPLPEFHIFGVEEPAGKGKQGRRGEQDHVQRLLEEYQRQEQGGAGSGRAPAQPGPNPPARGGPAPESISACSTASQPARGTPGRAANESRQESAQAASLQPGQGGSEDSGDDDEEGAGEGGVARGGGGAGRGGSAAAAGPDGGASEGECWAGEEYEEDHVRGVEGAYLKFAARLARQPGQCARYGRNCPVLWPQQASPKPPPCSRCGAPRVFELQLMAPLIAIVLDCAGWLEGAELQRHTPAINAAANWNLATVAVYTCSANCCGMGGRVGQREALCGAGGEAAEGAGGGPVVEVMEEFAALLNEEQCHVVEELRLGK</sequence>
<dbReference type="Proteomes" id="UP000236333">
    <property type="component" value="Unassembled WGS sequence"/>
</dbReference>
<dbReference type="InterPro" id="IPR007320">
    <property type="entry name" value="PDCD2_C"/>
</dbReference>
<dbReference type="GO" id="GO:0005737">
    <property type="term" value="C:cytoplasm"/>
    <property type="evidence" value="ECO:0007669"/>
    <property type="project" value="InterPro"/>
</dbReference>
<evidence type="ECO:0000313" key="4">
    <source>
        <dbReference type="Proteomes" id="UP000236333"/>
    </source>
</evidence>
<feature type="region of interest" description="Disordered" evidence="1">
    <location>
        <begin position="124"/>
        <end position="143"/>
    </location>
</feature>
<feature type="region of interest" description="Disordered" evidence="1">
    <location>
        <begin position="245"/>
        <end position="428"/>
    </location>
</feature>
<reference evidence="3 4" key="1">
    <citation type="journal article" date="2017" name="Mol. Biol. Evol.">
        <title>The 4-celled Tetrabaena socialis nuclear genome reveals the essential components for genetic control of cell number at the origin of multicellularity in the volvocine lineage.</title>
        <authorList>
            <person name="Featherston J."/>
            <person name="Arakaki Y."/>
            <person name="Hanschen E.R."/>
            <person name="Ferris P.J."/>
            <person name="Michod R.E."/>
            <person name="Olson B.J.S.C."/>
            <person name="Nozaki H."/>
            <person name="Durand P.M."/>
        </authorList>
    </citation>
    <scope>NUCLEOTIDE SEQUENCE [LARGE SCALE GENOMIC DNA]</scope>
    <source>
        <strain evidence="3 4">NIES-571</strain>
    </source>
</reference>
<feature type="compositionally biased region" description="Basic and acidic residues" evidence="1">
    <location>
        <begin position="302"/>
        <end position="318"/>
    </location>
</feature>
<evidence type="ECO:0000259" key="2">
    <source>
        <dbReference type="Pfam" id="PF04194"/>
    </source>
</evidence>
<feature type="compositionally biased region" description="Acidic residues" evidence="1">
    <location>
        <begin position="388"/>
        <end position="397"/>
    </location>
</feature>
<organism evidence="3 4">
    <name type="scientific">Tetrabaena socialis</name>
    <dbReference type="NCBI Taxonomy" id="47790"/>
    <lineage>
        <taxon>Eukaryota</taxon>
        <taxon>Viridiplantae</taxon>
        <taxon>Chlorophyta</taxon>
        <taxon>core chlorophytes</taxon>
        <taxon>Chlorophyceae</taxon>
        <taxon>CS clade</taxon>
        <taxon>Chlamydomonadales</taxon>
        <taxon>Tetrabaenaceae</taxon>
        <taxon>Tetrabaena</taxon>
    </lineage>
</organism>
<evidence type="ECO:0000256" key="1">
    <source>
        <dbReference type="SAM" id="MobiDB-lite"/>
    </source>
</evidence>
<gene>
    <name evidence="3" type="ORF">TSOC_001719</name>
</gene>
<feature type="compositionally biased region" description="Polar residues" evidence="1">
    <location>
        <begin position="349"/>
        <end position="358"/>
    </location>
</feature>
<feature type="compositionally biased region" description="Gly residues" evidence="1">
    <location>
        <begin position="398"/>
        <end position="413"/>
    </location>
</feature>
<feature type="compositionally biased region" description="Polar residues" evidence="1">
    <location>
        <begin position="372"/>
        <end position="381"/>
    </location>
</feature>
<evidence type="ECO:0000313" key="3">
    <source>
        <dbReference type="EMBL" id="PNH11466.1"/>
    </source>
</evidence>
<keyword evidence="4" id="KW-1185">Reference proteome</keyword>
<accession>A0A2J8AG34</accession>
<dbReference type="OrthoDB" id="545415at2759"/>
<feature type="domain" description="Programmed cell death protein 2 C-terminal" evidence="2">
    <location>
        <begin position="446"/>
        <end position="545"/>
    </location>
</feature>
<protein>
    <recommendedName>
        <fullName evidence="2">Programmed cell death protein 2 C-terminal domain-containing protein</fullName>
    </recommendedName>
</protein>